<comment type="caution">
    <text evidence="3">The sequence shown here is derived from an EMBL/GenBank/DDBJ whole genome shotgun (WGS) entry which is preliminary data.</text>
</comment>
<dbReference type="Pfam" id="PF13715">
    <property type="entry name" value="CarbopepD_reg_2"/>
    <property type="match status" value="1"/>
</dbReference>
<evidence type="ECO:0000259" key="2">
    <source>
        <dbReference type="Pfam" id="PF14905"/>
    </source>
</evidence>
<dbReference type="Proteomes" id="UP000053860">
    <property type="component" value="Unassembled WGS sequence"/>
</dbReference>
<feature type="compositionally biased region" description="Polar residues" evidence="1">
    <location>
        <begin position="490"/>
        <end position="510"/>
    </location>
</feature>
<dbReference type="SUPFAM" id="SSF49464">
    <property type="entry name" value="Carboxypeptidase regulatory domain-like"/>
    <property type="match status" value="1"/>
</dbReference>
<evidence type="ECO:0000313" key="3">
    <source>
        <dbReference type="EMBL" id="KUK78505.1"/>
    </source>
</evidence>
<dbReference type="STRING" id="1123008.GCA_000380985_03063"/>
<feature type="domain" description="Outer membrane protein beta-barrel" evidence="2">
    <location>
        <begin position="479"/>
        <end position="793"/>
    </location>
</feature>
<sequence length="959" mass="108000">MKSCSLSISFAGYIHSVYFCKQIEISLLSFRHDNIIMKKVYLLMISVLFATLPMMSQAQSGGSITGKLIDKETEEPVSQANVRILKQGDSTFVTGKASNEEGVFTIPVRNGSYIVHISYVGYNDVYQDVQVTSSRPGVQLGNIMLSNDNILLSETVVTAKAPEIVVRGDTLEYNANSYKVTESAVVEDLLKKMPGVEIDAEGKITVNGKEITKILVDGEEFFSDDPKVASKNLPAKMVDKLQVLERRSEQAQMTGFDDGEEENVINLTVRPGMKEGLFGNAFAGYGSEERYEGNAMVNYMKDKDQYTFIGGINNTNNAGFSDLASSMFGGMGGRGRMFGGRNGISTSANVGGNFSKQFTPELKLGGNIRYGYTDNQVLSDVFTQNILSAGNTLEDESNRANSKSQNFNMDLRLEWEPDSITRVIFRPRVSFYDNRRNETGDFFTVSELEGDTINYGESDYFSEGEGKDLSFRLDASRELGKEGRILSVQLRGQTGDSDNSGTSVSGTYYNGTRPDDMIDQRFTNANNNQSWRGYLSYVEPLGDSHFLQLAYQYNQNRSESDKDTRTRDDAGNYTILDTLYSKRLENNFVGQEIEANFKGVRENYDYMLGFSMQPSSSRSKTFIGDKMIYDGEQKVINYSPMAQLNYRWNRTNNLRLRYLGDTDQPSLSQLSPVVDVSNPLNISYGNPDLKPSFEHRLNIRYQKSNPEKASSFATFVNFGYMTNDIVSSTFTDVSTGRKETTYRNVEGNWNANGRMMLNVPLKNIKFSVFNMSFASYSNTNGFSNNEKNTNKRISLSEVLGLNYRSDQFDFAIRGNVNYNNVTNSLEGQQDQNYLNYGGNASTTVYLPWDLTLESDINYSTNSGYTDGFEQNEWLWNASLQKTLFKQKNGTIRFKIYDILQQRSNISRSVTSNYIRDTTTNTLTSYFMVHFIYRFNIFKGGATQSDMMPGRGSGRFHRGH</sequence>
<proteinExistence type="predicted"/>
<dbReference type="EMBL" id="LGGN01000026">
    <property type="protein sequence ID" value="KUK78505.1"/>
    <property type="molecule type" value="Genomic_DNA"/>
</dbReference>
<dbReference type="AlphaFoldDB" id="A0A124FXN0"/>
<protein>
    <recommendedName>
        <fullName evidence="2">Outer membrane protein beta-barrel domain-containing protein</fullName>
    </recommendedName>
</protein>
<evidence type="ECO:0000256" key="1">
    <source>
        <dbReference type="SAM" id="MobiDB-lite"/>
    </source>
</evidence>
<dbReference type="InterPro" id="IPR041700">
    <property type="entry name" value="OMP_b-brl_3"/>
</dbReference>
<dbReference type="InterPro" id="IPR008969">
    <property type="entry name" value="CarboxyPept-like_regulatory"/>
</dbReference>
<feature type="region of interest" description="Disordered" evidence="1">
    <location>
        <begin position="490"/>
        <end position="515"/>
    </location>
</feature>
<dbReference type="Gene3D" id="2.60.40.1120">
    <property type="entry name" value="Carboxypeptidase-like, regulatory domain"/>
    <property type="match status" value="1"/>
</dbReference>
<dbReference type="PATRIC" id="fig|294710.3.peg.486"/>
<accession>A0A124FXN0</accession>
<organism evidence="3 4">
    <name type="scientific">Proteiniphilum acetatigenes</name>
    <dbReference type="NCBI Taxonomy" id="294710"/>
    <lineage>
        <taxon>Bacteria</taxon>
        <taxon>Pseudomonadati</taxon>
        <taxon>Bacteroidota</taxon>
        <taxon>Bacteroidia</taxon>
        <taxon>Bacteroidales</taxon>
        <taxon>Dysgonomonadaceae</taxon>
        <taxon>Proteiniphilum</taxon>
    </lineage>
</organism>
<gene>
    <name evidence="3" type="ORF">XD92_0263</name>
</gene>
<evidence type="ECO:0000313" key="4">
    <source>
        <dbReference type="Proteomes" id="UP000053860"/>
    </source>
</evidence>
<dbReference type="SUPFAM" id="SSF56935">
    <property type="entry name" value="Porins"/>
    <property type="match status" value="1"/>
</dbReference>
<reference evidence="4" key="1">
    <citation type="journal article" date="2015" name="MBio">
        <title>Genome-Resolved Metagenomic Analysis Reveals Roles for Candidate Phyla and Other Microbial Community Members in Biogeochemical Transformations in Oil Reservoirs.</title>
        <authorList>
            <person name="Hu P."/>
            <person name="Tom L."/>
            <person name="Singh A."/>
            <person name="Thomas B.C."/>
            <person name="Baker B.J."/>
            <person name="Piceno Y.M."/>
            <person name="Andersen G.L."/>
            <person name="Banfield J.F."/>
        </authorList>
    </citation>
    <scope>NUCLEOTIDE SEQUENCE [LARGE SCALE GENOMIC DNA]</scope>
</reference>
<dbReference type="Pfam" id="PF14905">
    <property type="entry name" value="OMP_b-brl_3"/>
    <property type="match status" value="2"/>
</dbReference>
<name>A0A124FXN0_9BACT</name>
<feature type="domain" description="Outer membrane protein beta-barrel" evidence="2">
    <location>
        <begin position="808"/>
        <end position="932"/>
    </location>
</feature>